<feature type="chain" id="PRO_5016587540" description="Mannosyl-glycoprotein endo-beta-N-acetylglucosamidase-like domain-containing protein" evidence="1">
    <location>
        <begin position="23"/>
        <end position="239"/>
    </location>
</feature>
<accession>A0A370DHA6</accession>
<dbReference type="EMBL" id="QFXC01000008">
    <property type="protein sequence ID" value="RDH83744.1"/>
    <property type="molecule type" value="Genomic_DNA"/>
</dbReference>
<keyword evidence="4" id="KW-1185">Reference proteome</keyword>
<dbReference type="AlphaFoldDB" id="A0A370DHA6"/>
<gene>
    <name evidence="3" type="ORF">DIZ80_06285</name>
</gene>
<evidence type="ECO:0000313" key="4">
    <source>
        <dbReference type="Proteomes" id="UP000254266"/>
    </source>
</evidence>
<dbReference type="InterPro" id="IPR002901">
    <property type="entry name" value="MGlyc_endo_b_GlcNAc-like_dom"/>
</dbReference>
<protein>
    <recommendedName>
        <fullName evidence="2">Mannosyl-glycoprotein endo-beta-N-acetylglucosamidase-like domain-containing protein</fullName>
    </recommendedName>
</protein>
<dbReference type="InterPro" id="IPR053195">
    <property type="entry name" value="Bax-like"/>
</dbReference>
<dbReference type="Pfam" id="PF01832">
    <property type="entry name" value="Glucosaminidase"/>
    <property type="match status" value="1"/>
</dbReference>
<dbReference type="PANTHER" id="PTHR40572">
    <property type="entry name" value="PROTEIN BAX"/>
    <property type="match status" value="1"/>
</dbReference>
<keyword evidence="1" id="KW-0732">Signal</keyword>
<name>A0A370DHA6_9GAMM</name>
<organism evidence="3 4">
    <name type="scientific">endosymbiont of Galathealinum brachiosum</name>
    <dbReference type="NCBI Taxonomy" id="2200906"/>
    <lineage>
        <taxon>Bacteria</taxon>
        <taxon>Pseudomonadati</taxon>
        <taxon>Pseudomonadota</taxon>
        <taxon>Gammaproteobacteria</taxon>
        <taxon>sulfur-oxidizing symbionts</taxon>
    </lineage>
</organism>
<evidence type="ECO:0000259" key="2">
    <source>
        <dbReference type="Pfam" id="PF01832"/>
    </source>
</evidence>
<reference evidence="3 4" key="1">
    <citation type="journal article" date="2018" name="ISME J.">
        <title>Endosymbiont genomes yield clues of tubeworm success.</title>
        <authorList>
            <person name="Li Y."/>
            <person name="Liles M.R."/>
            <person name="Halanych K.M."/>
        </authorList>
    </citation>
    <scope>NUCLEOTIDE SEQUENCE [LARGE SCALE GENOMIC DNA]</scope>
    <source>
        <strain evidence="3">A1464</strain>
    </source>
</reference>
<feature type="domain" description="Mannosyl-glycoprotein endo-beta-N-acetylglucosamidase-like" evidence="2">
    <location>
        <begin position="99"/>
        <end position="233"/>
    </location>
</feature>
<dbReference type="Gene3D" id="1.10.530.10">
    <property type="match status" value="1"/>
</dbReference>
<evidence type="ECO:0000256" key="1">
    <source>
        <dbReference type="SAM" id="SignalP"/>
    </source>
</evidence>
<dbReference type="Proteomes" id="UP000254266">
    <property type="component" value="Unassembled WGS sequence"/>
</dbReference>
<feature type="signal peptide" evidence="1">
    <location>
        <begin position="1"/>
        <end position="22"/>
    </location>
</feature>
<dbReference type="GO" id="GO:0004040">
    <property type="term" value="F:amidase activity"/>
    <property type="evidence" value="ECO:0007669"/>
    <property type="project" value="InterPro"/>
</dbReference>
<sequence>MKSITLAGLLFCVACTPVISSADVREATSKDLDMSNLIDVKDKKRRFFDFMRPIVIDENNRVLELRKKLVEAGKNNSQSSFVIKAASDYSVDWEAGKEDWDKLLERVDAIALEVALAQSANESAWGQSRFATKGSNFFGQWCYRKGCGIVPKRRDKGTKHEVAKFSSVNKSVRSYIKNINTGRVYAPLRKIRKKNRAEGKKPDAIAQAGGLIKYSQRREAYVKEIRAMIRYNKKLMLGE</sequence>
<comment type="caution">
    <text evidence="3">The sequence shown here is derived from an EMBL/GenBank/DDBJ whole genome shotgun (WGS) entry which is preliminary data.</text>
</comment>
<proteinExistence type="predicted"/>
<dbReference type="PANTHER" id="PTHR40572:SF1">
    <property type="entry name" value="PROTEIN BAX"/>
    <property type="match status" value="1"/>
</dbReference>
<evidence type="ECO:0000313" key="3">
    <source>
        <dbReference type="EMBL" id="RDH83744.1"/>
    </source>
</evidence>